<dbReference type="Proteomes" id="UP001597180">
    <property type="component" value="Unassembled WGS sequence"/>
</dbReference>
<comment type="caution">
    <text evidence="2">The sequence shown here is derived from an EMBL/GenBank/DDBJ whole genome shotgun (WGS) entry which is preliminary data.</text>
</comment>
<dbReference type="EMBL" id="JBHTLU010000042">
    <property type="protein sequence ID" value="MFD1224157.1"/>
    <property type="molecule type" value="Genomic_DNA"/>
</dbReference>
<organism evidence="2 3">
    <name type="scientific">Paenibacillus vulneris</name>
    <dbReference type="NCBI Taxonomy" id="1133364"/>
    <lineage>
        <taxon>Bacteria</taxon>
        <taxon>Bacillati</taxon>
        <taxon>Bacillota</taxon>
        <taxon>Bacilli</taxon>
        <taxon>Bacillales</taxon>
        <taxon>Paenibacillaceae</taxon>
        <taxon>Paenibacillus</taxon>
    </lineage>
</organism>
<evidence type="ECO:0000313" key="3">
    <source>
        <dbReference type="Proteomes" id="UP001597180"/>
    </source>
</evidence>
<evidence type="ECO:0000313" key="2">
    <source>
        <dbReference type="EMBL" id="MFD1224157.1"/>
    </source>
</evidence>
<keyword evidence="3" id="KW-1185">Reference proteome</keyword>
<accession>A0ABW3UTB4</accession>
<proteinExistence type="predicted"/>
<name>A0ABW3UTB4_9BACL</name>
<sequence length="52" mass="6334">MEPNNVDIEQKRIEQKYDKGLVASTFIKYAAYIVIFFGFLYFIVRYIFPMFR</sequence>
<keyword evidence="1" id="KW-1133">Transmembrane helix</keyword>
<gene>
    <name evidence="2" type="ORF">ACFQ4B_29025</name>
</gene>
<reference evidence="3" key="1">
    <citation type="journal article" date="2019" name="Int. J. Syst. Evol. Microbiol.">
        <title>The Global Catalogue of Microorganisms (GCM) 10K type strain sequencing project: providing services to taxonomists for standard genome sequencing and annotation.</title>
        <authorList>
            <consortium name="The Broad Institute Genomics Platform"/>
            <consortium name="The Broad Institute Genome Sequencing Center for Infectious Disease"/>
            <person name="Wu L."/>
            <person name="Ma J."/>
        </authorList>
    </citation>
    <scope>NUCLEOTIDE SEQUENCE [LARGE SCALE GENOMIC DNA]</scope>
    <source>
        <strain evidence="3">CCUG 53270</strain>
    </source>
</reference>
<evidence type="ECO:0000256" key="1">
    <source>
        <dbReference type="SAM" id="Phobius"/>
    </source>
</evidence>
<feature type="transmembrane region" description="Helical" evidence="1">
    <location>
        <begin position="29"/>
        <end position="48"/>
    </location>
</feature>
<protein>
    <submittedName>
        <fullName evidence="2">Uncharacterized protein</fullName>
    </submittedName>
</protein>
<dbReference type="RefSeq" id="WP_179136260.1">
    <property type="nucleotide sequence ID" value="NZ_BAABJG010000036.1"/>
</dbReference>
<keyword evidence="1" id="KW-0472">Membrane</keyword>
<keyword evidence="1" id="KW-0812">Transmembrane</keyword>